<sequence length="100" mass="11724">MHPDLRTRRSVVFRARLAYDEADAAYRAEVRRAAELVPEAHRRYYWSIGNPGSPVRRLYERRDRALQRLNVALVKLEAARERMAARNARLPATRILLLAR</sequence>
<dbReference type="Proteomes" id="UP000053791">
    <property type="component" value="Unassembled WGS sequence"/>
</dbReference>
<dbReference type="AlphaFoldDB" id="A0A0X3TBR0"/>
<proteinExistence type="predicted"/>
<name>A0A0X3TBR0_9RHOB</name>
<gene>
    <name evidence="1" type="ORF">AVO45_15720</name>
</gene>
<dbReference type="STRING" id="1685379.AVO45_15720"/>
<keyword evidence="2" id="KW-1185">Reference proteome</keyword>
<reference evidence="1 2" key="1">
    <citation type="submission" date="2015-12" db="EMBL/GenBank/DDBJ databases">
        <authorList>
            <person name="Shamseldin A."/>
            <person name="Moawad H."/>
            <person name="Abd El-Rahim W.M."/>
            <person name="Sadowsky M.J."/>
        </authorList>
    </citation>
    <scope>NUCLEOTIDE SEQUENCE [LARGE SCALE GENOMIC DNA]</scope>
    <source>
        <strain evidence="1 2">ZGT118</strain>
    </source>
</reference>
<organism evidence="1 2">
    <name type="scientific">Ruegeria marisrubri</name>
    <dbReference type="NCBI Taxonomy" id="1685379"/>
    <lineage>
        <taxon>Bacteria</taxon>
        <taxon>Pseudomonadati</taxon>
        <taxon>Pseudomonadota</taxon>
        <taxon>Alphaproteobacteria</taxon>
        <taxon>Rhodobacterales</taxon>
        <taxon>Roseobacteraceae</taxon>
        <taxon>Ruegeria</taxon>
    </lineage>
</organism>
<dbReference type="OrthoDB" id="7866726at2"/>
<dbReference type="EMBL" id="LQBQ01000039">
    <property type="protein sequence ID" value="KUJ73188.1"/>
    <property type="molecule type" value="Genomic_DNA"/>
</dbReference>
<protein>
    <submittedName>
        <fullName evidence="1">Uncharacterized protein</fullName>
    </submittedName>
</protein>
<accession>A0A0X3TBR0</accession>
<evidence type="ECO:0000313" key="2">
    <source>
        <dbReference type="Proteomes" id="UP000053791"/>
    </source>
</evidence>
<comment type="caution">
    <text evidence="1">The sequence shown here is derived from an EMBL/GenBank/DDBJ whole genome shotgun (WGS) entry which is preliminary data.</text>
</comment>
<evidence type="ECO:0000313" key="1">
    <source>
        <dbReference type="EMBL" id="KUJ73188.1"/>
    </source>
</evidence>
<dbReference type="RefSeq" id="WP_068350116.1">
    <property type="nucleotide sequence ID" value="NZ_LQBQ01000039.1"/>
</dbReference>